<feature type="region of interest" description="Disordered" evidence="5">
    <location>
        <begin position="20"/>
        <end position="85"/>
    </location>
</feature>
<feature type="compositionally biased region" description="Acidic residues" evidence="5">
    <location>
        <begin position="69"/>
        <end position="85"/>
    </location>
</feature>
<organism evidence="8 9">
    <name type="scientific">Candida glabrata</name>
    <name type="common">Yeast</name>
    <name type="synonym">Torulopsis glabrata</name>
    <dbReference type="NCBI Taxonomy" id="5478"/>
    <lineage>
        <taxon>Eukaryota</taxon>
        <taxon>Fungi</taxon>
        <taxon>Dikarya</taxon>
        <taxon>Ascomycota</taxon>
        <taxon>Saccharomycotina</taxon>
        <taxon>Saccharomycetes</taxon>
        <taxon>Saccharomycetales</taxon>
        <taxon>Saccharomycetaceae</taxon>
        <taxon>Nakaseomyces</taxon>
    </lineage>
</organism>
<dbReference type="GO" id="GO:0000741">
    <property type="term" value="P:karyogamy"/>
    <property type="evidence" value="ECO:0007669"/>
    <property type="project" value="EnsemblFungi"/>
</dbReference>
<dbReference type="AlphaFoldDB" id="A0A0W0EB33"/>
<comment type="subcellular location">
    <subcellularLocation>
        <location evidence="1">Membrane</location>
    </subcellularLocation>
</comment>
<keyword evidence="2 6" id="KW-0812">Transmembrane</keyword>
<dbReference type="GO" id="GO:0034399">
    <property type="term" value="C:nuclear periphery"/>
    <property type="evidence" value="ECO:0007669"/>
    <property type="project" value="EnsemblFungi"/>
</dbReference>
<dbReference type="VEuPathDB" id="FungiDB:CAGL0G06864g"/>
<feature type="compositionally biased region" description="Basic and acidic residues" evidence="5">
    <location>
        <begin position="20"/>
        <end position="45"/>
    </location>
</feature>
<dbReference type="PANTHER" id="PTHR12911">
    <property type="entry name" value="SAD1/UNC-84-LIKE PROTEIN-RELATED"/>
    <property type="match status" value="1"/>
</dbReference>
<evidence type="ECO:0000256" key="4">
    <source>
        <dbReference type="ARBA" id="ARBA00023136"/>
    </source>
</evidence>
<dbReference type="Gene3D" id="2.60.120.260">
    <property type="entry name" value="Galactose-binding domain-like"/>
    <property type="match status" value="1"/>
</dbReference>
<dbReference type="GO" id="GO:0045141">
    <property type="term" value="P:meiotic telomere clustering"/>
    <property type="evidence" value="ECO:0007669"/>
    <property type="project" value="EnsemblFungi"/>
</dbReference>
<dbReference type="GO" id="GO:0005825">
    <property type="term" value="C:half bridge of spindle pole body"/>
    <property type="evidence" value="ECO:0007669"/>
    <property type="project" value="EnsemblFungi"/>
</dbReference>
<feature type="transmembrane region" description="Helical" evidence="6">
    <location>
        <begin position="143"/>
        <end position="165"/>
    </location>
</feature>
<dbReference type="PROSITE" id="PS51469">
    <property type="entry name" value="SUN"/>
    <property type="match status" value="1"/>
</dbReference>
<dbReference type="GO" id="GO:0031509">
    <property type="term" value="P:subtelomeric heterochromatin formation"/>
    <property type="evidence" value="ECO:0007669"/>
    <property type="project" value="EnsemblFungi"/>
</dbReference>
<proteinExistence type="predicted"/>
<dbReference type="VEuPathDB" id="FungiDB:B1J91_G06864g"/>
<dbReference type="PANTHER" id="PTHR12911:SF8">
    <property type="entry name" value="KLAROID PROTEIN-RELATED"/>
    <property type="match status" value="1"/>
</dbReference>
<dbReference type="InterPro" id="IPR012919">
    <property type="entry name" value="SUN_dom"/>
</dbReference>
<evidence type="ECO:0000256" key="6">
    <source>
        <dbReference type="SAM" id="Phobius"/>
    </source>
</evidence>
<name>A0A0W0EB33_CANGB</name>
<dbReference type="Proteomes" id="UP000054886">
    <property type="component" value="Unassembled WGS sequence"/>
</dbReference>
<gene>
    <name evidence="8" type="ORF">AO440_001767</name>
</gene>
<dbReference type="GO" id="GO:0034087">
    <property type="term" value="P:establishment of mitotic sister chromatid cohesion"/>
    <property type="evidence" value="ECO:0007669"/>
    <property type="project" value="EnsemblFungi"/>
</dbReference>
<dbReference type="GO" id="GO:0043495">
    <property type="term" value="F:protein-membrane adaptor activity"/>
    <property type="evidence" value="ECO:0007669"/>
    <property type="project" value="TreeGrafter"/>
</dbReference>
<dbReference type="GO" id="GO:0000781">
    <property type="term" value="C:chromosome, telomeric region"/>
    <property type="evidence" value="ECO:0007669"/>
    <property type="project" value="EnsemblFungi"/>
</dbReference>
<dbReference type="InterPro" id="IPR045119">
    <property type="entry name" value="SUN1-5"/>
</dbReference>
<evidence type="ECO:0000313" key="8">
    <source>
        <dbReference type="EMBL" id="KTB07144.1"/>
    </source>
</evidence>
<dbReference type="GO" id="GO:0000743">
    <property type="term" value="P:nuclear migration involved in conjugation with cellular fusion"/>
    <property type="evidence" value="ECO:0007669"/>
    <property type="project" value="EnsemblFungi"/>
</dbReference>
<evidence type="ECO:0000256" key="2">
    <source>
        <dbReference type="ARBA" id="ARBA00022692"/>
    </source>
</evidence>
<comment type="caution">
    <text evidence="8">The sequence shown here is derived from an EMBL/GenBank/DDBJ whole genome shotgun (WGS) entry which is preliminary data.</text>
</comment>
<sequence>MTVEESGVKDVYKDMLMRKVERNEVPQAEEYSRFKESILDGKDYGDKDEDSDGDYDAGETGSADIAFREDDDELTESDSDDDLDVGNESFVLRDKFSSSDELAQEDVDEDSYSYDMQGQELDSEADGDDEELLYWDQQRKFNVVTRIILVVCSALFVYCIMTGNLTSTSNNVVLSPSTSANLQKQINHLYSEFSQSEQKHVQELDRTLKVVVAQFEKNIKKLIPKNIKNLQTQVENLNERFNKILNMGSSPNQNQITVTNITQWQQSILSTLNITLPTKIPVVVNNSSQMLIIPEMHKYISDILNDIVHASEPFINVNNNGTGVKNSLGYDLNKYVKEVLSNEFQYVDKKFFLQELNRNLQLNKHEILEEVAGRLSHIEDKYGANANRRQLVPEQYSTILLKNLVKEIYNTNHYRWEDDLDFATAAQGARLVKHLTSSTYNYKNGNGITPLELLSDSSLSRGSTYWQCVDSKSCSWTIRFNNPIYLTRLSYFHGRFTNNLHMMTSAPKSIAVYVKLAKSNPAPLEKTLKDLASENVGKDNTFKKDSSYILISNYEYDIHDRRIRQDFPLPDWYIQLKPLIRSIAFVVNQNNGNSEFTSLRKYVINGVTASDLKIIDSNEFTINRDQIPEFSEHHAQIHPKPPSPKTNNIKAFGQDELDI</sequence>
<reference evidence="8 9" key="1">
    <citation type="submission" date="2015-10" db="EMBL/GenBank/DDBJ databases">
        <title>Draft genomes sequences of Candida glabrata isolates 1A, 1B, 2A, 2B, 3A and 3B.</title>
        <authorList>
            <person name="Haavelsrud O.E."/>
            <person name="Gaustad P."/>
        </authorList>
    </citation>
    <scope>NUCLEOTIDE SEQUENCE [LARGE SCALE GENOMIC DNA]</scope>
    <source>
        <strain evidence="8">910700640</strain>
    </source>
</reference>
<protein>
    <submittedName>
        <fullName evidence="8">Spindle pole body assembly component MPS3</fullName>
    </submittedName>
</protein>
<evidence type="ECO:0000313" key="9">
    <source>
        <dbReference type="Proteomes" id="UP000054886"/>
    </source>
</evidence>
<dbReference type="VEuPathDB" id="FungiDB:GVI51_G06677"/>
<feature type="domain" description="SUN" evidence="7">
    <location>
        <begin position="412"/>
        <end position="609"/>
    </location>
</feature>
<dbReference type="GO" id="GO:0030474">
    <property type="term" value="P:spindle pole body duplication"/>
    <property type="evidence" value="ECO:0007669"/>
    <property type="project" value="EnsemblFungi"/>
</dbReference>
<evidence type="ECO:0000259" key="7">
    <source>
        <dbReference type="PROSITE" id="PS51469"/>
    </source>
</evidence>
<dbReference type="GO" id="GO:0007129">
    <property type="term" value="P:homologous chromosome pairing at meiosis"/>
    <property type="evidence" value="ECO:0007669"/>
    <property type="project" value="EnsemblFungi"/>
</dbReference>
<feature type="compositionally biased region" description="Acidic residues" evidence="5">
    <location>
        <begin position="46"/>
        <end position="57"/>
    </location>
</feature>
<dbReference type="EMBL" id="LLZZ01000108">
    <property type="protein sequence ID" value="KTB07144.1"/>
    <property type="molecule type" value="Genomic_DNA"/>
</dbReference>
<keyword evidence="3 6" id="KW-1133">Transmembrane helix</keyword>
<dbReference type="VEuPathDB" id="FungiDB:GWK60_G06589"/>
<evidence type="ECO:0000256" key="1">
    <source>
        <dbReference type="ARBA" id="ARBA00004370"/>
    </source>
</evidence>
<evidence type="ECO:0000256" key="5">
    <source>
        <dbReference type="SAM" id="MobiDB-lite"/>
    </source>
</evidence>
<keyword evidence="4 6" id="KW-0472">Membrane</keyword>
<dbReference type="GO" id="GO:0034398">
    <property type="term" value="P:telomere tethering at nuclear periphery"/>
    <property type="evidence" value="ECO:0007669"/>
    <property type="project" value="EnsemblFungi"/>
</dbReference>
<evidence type="ECO:0000256" key="3">
    <source>
        <dbReference type="ARBA" id="ARBA00022989"/>
    </source>
</evidence>
<accession>A0A0W0EB33</accession>
<dbReference type="GO" id="GO:0034993">
    <property type="term" value="C:meiotic nuclear membrane microtubule tethering complex"/>
    <property type="evidence" value="ECO:0007669"/>
    <property type="project" value="TreeGrafter"/>
</dbReference>